<evidence type="ECO:0008006" key="2">
    <source>
        <dbReference type="Google" id="ProtNLM"/>
    </source>
</evidence>
<sequence length="101" mass="11736">MHLEDQVRRTFRELRELSGETMTRQAAGMRYSEPTWRRKVNGGRGGGAVISLETIERACAHYGMTAVEILRFPELDEFQREALALRIRRKLQPRPWPPQDG</sequence>
<protein>
    <recommendedName>
        <fullName evidence="2">HTH cro/C1-type domain-containing protein</fullName>
    </recommendedName>
</protein>
<dbReference type="RefSeq" id="WP_024067089.1">
    <property type="nucleotide sequence ID" value="NC_023068.1"/>
</dbReference>
<gene>
    <name evidence="1" type="ORF">pFP12.25</name>
</gene>
<keyword evidence="1" id="KW-0614">Plasmid</keyword>
<geneLocation type="plasmid" evidence="1">
    <name>pFP12</name>
</geneLocation>
<dbReference type="AlphaFoldDB" id="V9QGI9"/>
<dbReference type="EMBL" id="KF652072">
    <property type="protein sequence ID" value="AHC28168.1"/>
    <property type="molecule type" value="Genomic_DNA"/>
</dbReference>
<proteinExistence type="predicted"/>
<organism evidence="1">
    <name type="scientific">Streptomyces sp. F11</name>
    <dbReference type="NCBI Taxonomy" id="319318"/>
    <lineage>
        <taxon>Bacteria</taxon>
        <taxon>Bacillati</taxon>
        <taxon>Actinomycetota</taxon>
        <taxon>Actinomycetes</taxon>
        <taxon>Kitasatosporales</taxon>
        <taxon>Streptomycetaceae</taxon>
        <taxon>Streptomyces</taxon>
    </lineage>
</organism>
<reference evidence="1" key="1">
    <citation type="submission" date="2013-09" db="EMBL/GenBank/DDBJ databases">
        <title>Complete nucleotide sequence of Streptomyces linear plasmid pFP12.</title>
        <authorList>
            <person name="Chen Z."/>
            <person name="Fang P."/>
            <person name="Qin Z."/>
        </authorList>
    </citation>
    <scope>NUCLEOTIDE SEQUENCE</scope>
    <source>
        <strain evidence="1">F11</strain>
        <plasmid evidence="1">pFP12</plasmid>
    </source>
</reference>
<evidence type="ECO:0000313" key="1">
    <source>
        <dbReference type="EMBL" id="AHC28168.1"/>
    </source>
</evidence>
<name>V9QGI9_9ACTN</name>
<accession>V9QGI9</accession>